<organism evidence="5 6">
    <name type="scientific">Pantoea cypripedii</name>
    <name type="common">Pectobacterium cypripedii</name>
    <name type="synonym">Erwinia cypripedii</name>
    <dbReference type="NCBI Taxonomy" id="55209"/>
    <lineage>
        <taxon>Bacteria</taxon>
        <taxon>Pseudomonadati</taxon>
        <taxon>Pseudomonadota</taxon>
        <taxon>Gammaproteobacteria</taxon>
        <taxon>Enterobacterales</taxon>
        <taxon>Erwiniaceae</taxon>
        <taxon>Pantoea</taxon>
    </lineage>
</organism>
<evidence type="ECO:0000256" key="2">
    <source>
        <dbReference type="ARBA" id="ARBA00008256"/>
    </source>
</evidence>
<comment type="caution">
    <text evidence="5">The sequence shown here is derived from an EMBL/GenBank/DDBJ whole genome shotgun (WGS) entry which is preliminary data.</text>
</comment>
<evidence type="ECO:0000256" key="4">
    <source>
        <dbReference type="ARBA" id="ARBA00022705"/>
    </source>
</evidence>
<dbReference type="Proteomes" id="UP000193749">
    <property type="component" value="Unassembled WGS sequence"/>
</dbReference>
<evidence type="ECO:0000256" key="1">
    <source>
        <dbReference type="ARBA" id="ARBA00002740"/>
    </source>
</evidence>
<reference evidence="5 6" key="1">
    <citation type="journal article" date="2017" name="Antonie Van Leeuwenhoek">
        <title>Phylogenomic resolution of the bacterial genus Pantoea and its relationship with Erwinia and Tatumella.</title>
        <authorList>
            <person name="Palmer M."/>
            <person name="Steenkamp E.T."/>
            <person name="Coetzee M.P."/>
            <person name="Chan W.Y."/>
            <person name="van Zyl E."/>
            <person name="De Maayer P."/>
            <person name="Coutinho T.A."/>
            <person name="Blom J."/>
            <person name="Smits T.H."/>
            <person name="Duffy B."/>
            <person name="Venter S.N."/>
        </authorList>
    </citation>
    <scope>NUCLEOTIDE SEQUENCE [LARGE SCALE GENOMIC DNA]</scope>
    <source>
        <strain evidence="5 6">LMG 2657</strain>
    </source>
</reference>
<dbReference type="GO" id="GO:0006276">
    <property type="term" value="P:plasmid maintenance"/>
    <property type="evidence" value="ECO:0007669"/>
    <property type="project" value="UniProtKB-KW"/>
</dbReference>
<name>A0A1X1EMW8_PANCY</name>
<evidence type="ECO:0000313" key="6">
    <source>
        <dbReference type="Proteomes" id="UP000193749"/>
    </source>
</evidence>
<keyword evidence="3" id="KW-0615">Plasmid copy control</keyword>
<dbReference type="RefSeq" id="WP_084880160.1">
    <property type="nucleotide sequence ID" value="NZ_JAGGMY010000002.1"/>
</dbReference>
<keyword evidence="4" id="KW-0235">DNA replication</keyword>
<protein>
    <submittedName>
        <fullName evidence="5">Replication initiation protein</fullName>
    </submittedName>
</protein>
<dbReference type="GO" id="GO:0006260">
    <property type="term" value="P:DNA replication"/>
    <property type="evidence" value="ECO:0007669"/>
    <property type="project" value="UniProtKB-KW"/>
</dbReference>
<dbReference type="AlphaFoldDB" id="A0A1X1EMW8"/>
<comment type="similarity">
    <text evidence="2">Belongs to the IncFII RepA family.</text>
</comment>
<proteinExistence type="inferred from homology"/>
<accession>A0A1X1EMW8</accession>
<dbReference type="NCBIfam" id="NF040977">
    <property type="entry name" value="RepA_IncFII_LM"/>
    <property type="match status" value="1"/>
</dbReference>
<evidence type="ECO:0000313" key="5">
    <source>
        <dbReference type="EMBL" id="ORM90295.1"/>
    </source>
</evidence>
<comment type="function">
    <text evidence="1">This protein is essential for plasmid replication; it is involved in copy control functions.</text>
</comment>
<sequence>MVDKLNTARQIWKRADRRHRGMHSTTCKCPHPEWFAPKDYRPLPGELGHAMRQLVIRDKVTGIRRLRRRVSLDPYFVFLRKAVGRVRNFRPERQALIDAIFPLLVQRADLATWIVTANVGRLAAELSAKDEDGNIIPETRVEPSRLSRLLPELARFGIIEIPDLEWDPVEKYWMPRHIRLTERFWQLCGVNIDKLLAQRNARLETEGQTHAEPGTMASVREARNHWYENARINTLRQRRKNVVRGKQRKRLALLPLDERRHVMSSWLIRTLPNHELFNMDSDSFDRLVWLNLNYLELGVSHEASVSDSVY</sequence>
<evidence type="ECO:0000256" key="3">
    <source>
        <dbReference type="ARBA" id="ARBA00022689"/>
    </source>
</evidence>
<dbReference type="STRING" id="55209.HA50_22790"/>
<keyword evidence="6" id="KW-1185">Reference proteome</keyword>
<dbReference type="EMBL" id="MLJI01000002">
    <property type="protein sequence ID" value="ORM90295.1"/>
    <property type="molecule type" value="Genomic_DNA"/>
</dbReference>
<dbReference type="InterPro" id="IPR003446">
    <property type="entry name" value="Plasmid_replication_init_RepA"/>
</dbReference>
<dbReference type="Pfam" id="PF02387">
    <property type="entry name" value="IncFII_repA"/>
    <property type="match status" value="1"/>
</dbReference>
<gene>
    <name evidence="5" type="ORF">HA50_22790</name>
</gene>
<dbReference type="OrthoDB" id="6481003at2"/>